<dbReference type="STRING" id="45607.A0A2T0FIB7"/>
<keyword evidence="1" id="KW-0472">Membrane</keyword>
<name>A0A2T0FIB7_9ASCO</name>
<dbReference type="PANTHER" id="PTHR38644:SF1">
    <property type="entry name" value="EXPRESSED PROTEIN"/>
    <property type="match status" value="1"/>
</dbReference>
<evidence type="ECO:0000256" key="1">
    <source>
        <dbReference type="SAM" id="Phobius"/>
    </source>
</evidence>
<dbReference type="InterPro" id="IPR056196">
    <property type="entry name" value="Mmc1_C"/>
</dbReference>
<keyword evidence="1" id="KW-0812">Transmembrane</keyword>
<dbReference type="Pfam" id="PF23868">
    <property type="entry name" value="Mmc1_C"/>
    <property type="match status" value="1"/>
</dbReference>
<dbReference type="GeneID" id="36516111"/>
<dbReference type="Proteomes" id="UP000238350">
    <property type="component" value="Unassembled WGS sequence"/>
</dbReference>
<dbReference type="AlphaFoldDB" id="A0A2T0FIB7"/>
<comment type="caution">
    <text evidence="3">The sequence shown here is derived from an EMBL/GenBank/DDBJ whole genome shotgun (WGS) entry which is preliminary data.</text>
</comment>
<feature type="transmembrane region" description="Helical" evidence="1">
    <location>
        <begin position="381"/>
        <end position="399"/>
    </location>
</feature>
<protein>
    <recommendedName>
        <fullName evidence="2">Mmc1 C-terminal domain-containing protein</fullName>
    </recommendedName>
</protein>
<evidence type="ECO:0000259" key="2">
    <source>
        <dbReference type="Pfam" id="PF23868"/>
    </source>
</evidence>
<evidence type="ECO:0000313" key="3">
    <source>
        <dbReference type="EMBL" id="PRT54743.1"/>
    </source>
</evidence>
<proteinExistence type="predicted"/>
<keyword evidence="1" id="KW-1133">Transmembrane helix</keyword>
<reference evidence="3 4" key="1">
    <citation type="submission" date="2017-04" db="EMBL/GenBank/DDBJ databases">
        <title>Genome sequencing of [Candida] sorbophila.</title>
        <authorList>
            <person name="Ahn J.O."/>
        </authorList>
    </citation>
    <scope>NUCLEOTIDE SEQUENCE [LARGE SCALE GENOMIC DNA]</scope>
    <source>
        <strain evidence="3 4">DS02</strain>
    </source>
</reference>
<gene>
    <name evidence="3" type="ORF">B9G98_02363</name>
</gene>
<evidence type="ECO:0000313" key="4">
    <source>
        <dbReference type="Proteomes" id="UP000238350"/>
    </source>
</evidence>
<accession>A0A2T0FIB7</accession>
<organism evidence="3 4">
    <name type="scientific">Wickerhamiella sorbophila</name>
    <dbReference type="NCBI Taxonomy" id="45607"/>
    <lineage>
        <taxon>Eukaryota</taxon>
        <taxon>Fungi</taxon>
        <taxon>Dikarya</taxon>
        <taxon>Ascomycota</taxon>
        <taxon>Saccharomycotina</taxon>
        <taxon>Dipodascomycetes</taxon>
        <taxon>Dipodascales</taxon>
        <taxon>Trichomonascaceae</taxon>
        <taxon>Wickerhamiella</taxon>
    </lineage>
</organism>
<feature type="domain" description="Mmc1 C-terminal" evidence="2">
    <location>
        <begin position="249"/>
        <end position="419"/>
    </location>
</feature>
<dbReference type="RefSeq" id="XP_024664688.1">
    <property type="nucleotide sequence ID" value="XM_024808920.1"/>
</dbReference>
<dbReference type="PANTHER" id="PTHR38644">
    <property type="entry name" value="EXPRESSED PROTEIN"/>
    <property type="match status" value="1"/>
</dbReference>
<sequence>MKNLAALAQLKRVFPNKHALYERIDTLLAHGSVLRVGIVPLASSRSDIKRVLESLIEDPLNDGDWFPTFRARALTKDVIVSQSSSFDYIETRNSALEYPVPFTGPPIEYVEVSNPQDSREHLAKCALILYASTNPAEALRAPIATAHPHLLVLDSLRLLQASSDAPSNSNEVVISTELAARGNELLRESPKNITPYLDLYRKSNVATLKQRFDPTKVRVQLLDSVFKTCDGLVAADGPDQAINREVSELRTAWAVSAHRELQGRLIPALEKLLYKKLAWYKLYARTDDVEATTVAVLNQAQLPQSNRELEYIIGRVDKAVTTIPSNEKPSQSPISTANVLSAAAAVKLQNNALKAVLTALSVQIPISLCAVGGWYFAECTAYSMGALAGLGLVVGLQRLQKMWLKAAKNYEKTVIDLTRTSITETETQIWDMYEERVARRRQELATQEHALAEVKKEVYDQN</sequence>
<dbReference type="OrthoDB" id="4083320at2759"/>
<dbReference type="EMBL" id="NDIQ01000021">
    <property type="protein sequence ID" value="PRT54743.1"/>
    <property type="molecule type" value="Genomic_DNA"/>
</dbReference>
<keyword evidence="4" id="KW-1185">Reference proteome</keyword>